<evidence type="ECO:0000256" key="2">
    <source>
        <dbReference type="SAM" id="MobiDB-lite"/>
    </source>
</evidence>
<protein>
    <submittedName>
        <fullName evidence="3">DUF292-domain-containing protein</fullName>
    </submittedName>
</protein>
<dbReference type="InterPro" id="IPR042277">
    <property type="entry name" value="IST1-like"/>
</dbReference>
<sequence>MPLTTYNPNRLKVQLKLAVNRLKLMQQKKNSINKQQRKEIATLLENSKIESAKIRVEGIIREDYFIEALEMLELYCELLMARFGLIEQMKHCDPTISEAVNTLIYSAPRSEIKELGQVRDQLIGKYGKEFALNAIDNKDNCVNERIIQKLMFSTPDPFLVNRYLEEIAKTYNVNWKADDIDIDLIATDLSSNSQAKNNKSSSKPMYTALPDMDLLMSLNNDVQGESNQSTSTPDSTSISDNSDNLLPDVPIGPPANHSKNSKNSLGAPPSPILPPADQSDENGDNVNPPPYSKLDNNTNSGNSKTTTDEDDELIKRIAHHIYRYLLYISLFLVKR</sequence>
<name>A0A8H3QDL0_9GLOM</name>
<dbReference type="GO" id="GO:0015031">
    <property type="term" value="P:protein transport"/>
    <property type="evidence" value="ECO:0007669"/>
    <property type="project" value="InterPro"/>
</dbReference>
<organism evidence="3 4">
    <name type="scientific">Rhizophagus clarus</name>
    <dbReference type="NCBI Taxonomy" id="94130"/>
    <lineage>
        <taxon>Eukaryota</taxon>
        <taxon>Fungi</taxon>
        <taxon>Fungi incertae sedis</taxon>
        <taxon>Mucoromycota</taxon>
        <taxon>Glomeromycotina</taxon>
        <taxon>Glomeromycetes</taxon>
        <taxon>Glomerales</taxon>
        <taxon>Glomeraceae</taxon>
        <taxon>Rhizophagus</taxon>
    </lineage>
</organism>
<accession>A0A8H3QDL0</accession>
<feature type="region of interest" description="Disordered" evidence="2">
    <location>
        <begin position="222"/>
        <end position="309"/>
    </location>
</feature>
<dbReference type="PANTHER" id="PTHR12161:SF5">
    <property type="entry name" value="IST1 HOMOLOG"/>
    <property type="match status" value="1"/>
</dbReference>
<comment type="similarity">
    <text evidence="1">Belongs to the IST1 family.</text>
</comment>
<dbReference type="OrthoDB" id="29853at2759"/>
<dbReference type="InterPro" id="IPR005061">
    <property type="entry name" value="Ist1"/>
</dbReference>
<dbReference type="Gene3D" id="1.20.1260.60">
    <property type="entry name" value="Vacuolar protein sorting-associated protein Ist1"/>
    <property type="match status" value="1"/>
</dbReference>
<dbReference type="PANTHER" id="PTHR12161">
    <property type="entry name" value="IST1 FAMILY MEMBER"/>
    <property type="match status" value="1"/>
</dbReference>
<evidence type="ECO:0000313" key="4">
    <source>
        <dbReference type="Proteomes" id="UP000615446"/>
    </source>
</evidence>
<gene>
    <name evidence="3" type="ORF">RCL2_000275200</name>
</gene>
<reference evidence="3" key="1">
    <citation type="submission" date="2019-10" db="EMBL/GenBank/DDBJ databases">
        <title>Conservation and host-specific expression of non-tandemly repeated heterogenous ribosome RNA gene in arbuscular mycorrhizal fungi.</title>
        <authorList>
            <person name="Maeda T."/>
            <person name="Kobayashi Y."/>
            <person name="Nakagawa T."/>
            <person name="Ezawa T."/>
            <person name="Yamaguchi K."/>
            <person name="Bino T."/>
            <person name="Nishimoto Y."/>
            <person name="Shigenobu S."/>
            <person name="Kawaguchi M."/>
        </authorList>
    </citation>
    <scope>NUCLEOTIDE SEQUENCE</scope>
    <source>
        <strain evidence="3">HR1</strain>
    </source>
</reference>
<dbReference type="EMBL" id="BLAL01000016">
    <property type="protein sequence ID" value="GES75306.1"/>
    <property type="molecule type" value="Genomic_DNA"/>
</dbReference>
<dbReference type="Pfam" id="PF03398">
    <property type="entry name" value="Ist1"/>
    <property type="match status" value="1"/>
</dbReference>
<evidence type="ECO:0000256" key="1">
    <source>
        <dbReference type="ARBA" id="ARBA00005536"/>
    </source>
</evidence>
<dbReference type="AlphaFoldDB" id="A0A8H3QDL0"/>
<feature type="compositionally biased region" description="Low complexity" evidence="2">
    <location>
        <begin position="229"/>
        <end position="243"/>
    </location>
</feature>
<evidence type="ECO:0000313" key="3">
    <source>
        <dbReference type="EMBL" id="GES75306.1"/>
    </source>
</evidence>
<feature type="compositionally biased region" description="Low complexity" evidence="2">
    <location>
        <begin position="296"/>
        <end position="305"/>
    </location>
</feature>
<proteinExistence type="inferred from homology"/>
<dbReference type="FunFam" id="1.20.1260.60:FF:000002">
    <property type="entry name" value="Vacuolar protein sorting-associated protein IST1"/>
    <property type="match status" value="1"/>
</dbReference>
<comment type="caution">
    <text evidence="3">The sequence shown here is derived from an EMBL/GenBank/DDBJ whole genome shotgun (WGS) entry which is preliminary data.</text>
</comment>
<dbReference type="Proteomes" id="UP000615446">
    <property type="component" value="Unassembled WGS sequence"/>
</dbReference>